<comment type="similarity">
    <text evidence="6">Belongs to the PINc/VapC protein family.</text>
</comment>
<dbReference type="GO" id="GO:0090729">
    <property type="term" value="F:toxin activity"/>
    <property type="evidence" value="ECO:0007669"/>
    <property type="project" value="UniProtKB-KW"/>
</dbReference>
<dbReference type="GO" id="GO:0004540">
    <property type="term" value="F:RNA nuclease activity"/>
    <property type="evidence" value="ECO:0007669"/>
    <property type="project" value="InterPro"/>
</dbReference>
<feature type="domain" description="PIN" evidence="7">
    <location>
        <begin position="5"/>
        <end position="123"/>
    </location>
</feature>
<evidence type="ECO:0000256" key="1">
    <source>
        <dbReference type="ARBA" id="ARBA00022649"/>
    </source>
</evidence>
<dbReference type="SUPFAM" id="SSF88723">
    <property type="entry name" value="PIN domain-like"/>
    <property type="match status" value="1"/>
</dbReference>
<name>A0A6N7ENJ2_9MICO</name>
<evidence type="ECO:0000313" key="8">
    <source>
        <dbReference type="EMBL" id="MPV39031.1"/>
    </source>
</evidence>
<dbReference type="PANTHER" id="PTHR35901:SF1">
    <property type="entry name" value="EXONUCLEASE VAPC9"/>
    <property type="match status" value="1"/>
</dbReference>
<dbReference type="InterPro" id="IPR051619">
    <property type="entry name" value="TypeII_TA_RNase_PINc/VapC"/>
</dbReference>
<dbReference type="AlphaFoldDB" id="A0A6N7ENJ2"/>
<protein>
    <recommendedName>
        <fullName evidence="6">Ribonuclease VapC</fullName>
        <shortName evidence="6">RNase VapC</shortName>
        <ecNumber evidence="6">3.1.-.-</ecNumber>
    </recommendedName>
    <alternativeName>
        <fullName evidence="6">Toxin VapC</fullName>
    </alternativeName>
</protein>
<evidence type="ECO:0000259" key="7">
    <source>
        <dbReference type="Pfam" id="PF01850"/>
    </source>
</evidence>
<comment type="cofactor">
    <cofactor evidence="6">
        <name>Mg(2+)</name>
        <dbReference type="ChEBI" id="CHEBI:18420"/>
    </cofactor>
</comment>
<evidence type="ECO:0000313" key="9">
    <source>
        <dbReference type="Proteomes" id="UP000437709"/>
    </source>
</evidence>
<evidence type="ECO:0000256" key="5">
    <source>
        <dbReference type="ARBA" id="ARBA00022842"/>
    </source>
</evidence>
<dbReference type="InterPro" id="IPR044153">
    <property type="entry name" value="PIN_Pae0151-like"/>
</dbReference>
<gene>
    <name evidence="6" type="primary">vapC</name>
    <name evidence="8" type="ORF">GB881_18675</name>
</gene>
<organism evidence="8 9">
    <name type="scientific">Georgenia subflava</name>
    <dbReference type="NCBI Taxonomy" id="1622177"/>
    <lineage>
        <taxon>Bacteria</taxon>
        <taxon>Bacillati</taxon>
        <taxon>Actinomycetota</taxon>
        <taxon>Actinomycetes</taxon>
        <taxon>Micrococcales</taxon>
        <taxon>Bogoriellaceae</taxon>
        <taxon>Georgenia</taxon>
    </lineage>
</organism>
<dbReference type="Proteomes" id="UP000437709">
    <property type="component" value="Unassembled WGS sequence"/>
</dbReference>
<sequence>MRPRVVCDASAVVAMLLDAGADGRWATNALIGADLAVPSLFAFEAANIIRRHEVAALITADQAAQAHADLLDLTIEQWPYELLASRAWQLRHNLTTYDAGYVALAELLDVVLVTLDRGIGRAPGLRCTVATP</sequence>
<dbReference type="Gene3D" id="3.40.50.1010">
    <property type="entry name" value="5'-nuclease"/>
    <property type="match status" value="1"/>
</dbReference>
<keyword evidence="5 6" id="KW-0460">Magnesium</keyword>
<dbReference type="GO" id="GO:0000287">
    <property type="term" value="F:magnesium ion binding"/>
    <property type="evidence" value="ECO:0007669"/>
    <property type="project" value="UniProtKB-UniRule"/>
</dbReference>
<evidence type="ECO:0000256" key="4">
    <source>
        <dbReference type="ARBA" id="ARBA00022801"/>
    </source>
</evidence>
<dbReference type="EC" id="3.1.-.-" evidence="6"/>
<evidence type="ECO:0000256" key="2">
    <source>
        <dbReference type="ARBA" id="ARBA00022722"/>
    </source>
</evidence>
<dbReference type="InterPro" id="IPR029060">
    <property type="entry name" value="PIN-like_dom_sf"/>
</dbReference>
<keyword evidence="2 6" id="KW-0540">Nuclease</keyword>
<feature type="binding site" evidence="6">
    <location>
        <position position="8"/>
    </location>
    <ligand>
        <name>Mg(2+)</name>
        <dbReference type="ChEBI" id="CHEBI:18420"/>
    </ligand>
</feature>
<keyword evidence="3 6" id="KW-0479">Metal-binding</keyword>
<evidence type="ECO:0000256" key="6">
    <source>
        <dbReference type="HAMAP-Rule" id="MF_00265"/>
    </source>
</evidence>
<accession>A0A6N7ENJ2</accession>
<dbReference type="PANTHER" id="PTHR35901">
    <property type="entry name" value="RIBONUCLEASE VAPC3"/>
    <property type="match status" value="1"/>
</dbReference>
<keyword evidence="1 6" id="KW-1277">Toxin-antitoxin system</keyword>
<keyword evidence="6" id="KW-0800">Toxin</keyword>
<dbReference type="EMBL" id="WHPC01000143">
    <property type="protein sequence ID" value="MPV39031.1"/>
    <property type="molecule type" value="Genomic_DNA"/>
</dbReference>
<dbReference type="InterPro" id="IPR022907">
    <property type="entry name" value="VapC_family"/>
</dbReference>
<dbReference type="HAMAP" id="MF_00265">
    <property type="entry name" value="VapC_Nob1"/>
    <property type="match status" value="1"/>
</dbReference>
<dbReference type="GO" id="GO:0016787">
    <property type="term" value="F:hydrolase activity"/>
    <property type="evidence" value="ECO:0007669"/>
    <property type="project" value="UniProtKB-KW"/>
</dbReference>
<dbReference type="Pfam" id="PF01850">
    <property type="entry name" value="PIN"/>
    <property type="match status" value="1"/>
</dbReference>
<keyword evidence="4 6" id="KW-0378">Hydrolase</keyword>
<keyword evidence="9" id="KW-1185">Reference proteome</keyword>
<dbReference type="RefSeq" id="WP_152194975.1">
    <property type="nucleotide sequence ID" value="NZ_VUKD01000002.1"/>
</dbReference>
<comment type="function">
    <text evidence="6">Toxic component of a toxin-antitoxin (TA) system. An RNase.</text>
</comment>
<comment type="caution">
    <text evidence="8">The sequence shown here is derived from an EMBL/GenBank/DDBJ whole genome shotgun (WGS) entry which is preliminary data.</text>
</comment>
<feature type="binding site" evidence="6">
    <location>
        <position position="98"/>
    </location>
    <ligand>
        <name>Mg(2+)</name>
        <dbReference type="ChEBI" id="CHEBI:18420"/>
    </ligand>
</feature>
<reference evidence="8 9" key="1">
    <citation type="submission" date="2019-10" db="EMBL/GenBank/DDBJ databases">
        <title>Georgenia wutianyii sp. nov. and Georgenia yuyongxinii sp. nov. isolated from plateau pika (Ochotona curzoniae) in the Qinghai-Tibet plateau of China.</title>
        <authorList>
            <person name="Tian Z."/>
        </authorList>
    </citation>
    <scope>NUCLEOTIDE SEQUENCE [LARGE SCALE GENOMIC DNA]</scope>
    <source>
        <strain evidence="8 9">JCM 19765</strain>
    </source>
</reference>
<proteinExistence type="inferred from homology"/>
<dbReference type="InterPro" id="IPR002716">
    <property type="entry name" value="PIN_dom"/>
</dbReference>
<dbReference type="CDD" id="cd09873">
    <property type="entry name" value="PIN_Pae0151-like"/>
    <property type="match status" value="1"/>
</dbReference>
<evidence type="ECO:0000256" key="3">
    <source>
        <dbReference type="ARBA" id="ARBA00022723"/>
    </source>
</evidence>